<gene>
    <name evidence="1" type="ORF">EYC84_004783</name>
</gene>
<dbReference type="AlphaFoldDB" id="A0A5M9K647"/>
<evidence type="ECO:0000313" key="1">
    <source>
        <dbReference type="EMBL" id="KAA8575666.1"/>
    </source>
</evidence>
<dbReference type="EMBL" id="VICG01000002">
    <property type="protein sequence ID" value="KAA8575666.1"/>
    <property type="molecule type" value="Genomic_DNA"/>
</dbReference>
<evidence type="ECO:0000313" key="2">
    <source>
        <dbReference type="Proteomes" id="UP000322873"/>
    </source>
</evidence>
<proteinExistence type="predicted"/>
<name>A0A5M9K647_MONFR</name>
<keyword evidence="2" id="KW-1185">Reference proteome</keyword>
<sequence length="187" mass="20824">MQRLGTGAVDSPPSTGPHNLKLHSASVHIWPAVDADRQWIKIWGKERWRRPALAVIGNLQRGLGLVEWKGGAKYEMCVTRASEEICLSRNIGILDCLTEESVSLLCPFSHALAVRMEVLVYGIFRPGTTGVLKMVERRNEESNRSVFVVALALVCKMLKTKKTPSPCEKFSCEKCLSFLKMHSTIDG</sequence>
<comment type="caution">
    <text evidence="1">The sequence shown here is derived from an EMBL/GenBank/DDBJ whole genome shotgun (WGS) entry which is preliminary data.</text>
</comment>
<reference evidence="1 2" key="1">
    <citation type="submission" date="2019-06" db="EMBL/GenBank/DDBJ databases">
        <title>Genome Sequence of the Brown Rot Fungal Pathogen Monilinia fructicola.</title>
        <authorList>
            <person name="De Miccolis Angelini R.M."/>
            <person name="Landi L."/>
            <person name="Abate D."/>
            <person name="Pollastro S."/>
            <person name="Romanazzi G."/>
            <person name="Faretra F."/>
        </authorList>
    </citation>
    <scope>NUCLEOTIDE SEQUENCE [LARGE SCALE GENOMIC DNA]</scope>
    <source>
        <strain evidence="1 2">Mfrc123</strain>
    </source>
</reference>
<dbReference type="Proteomes" id="UP000322873">
    <property type="component" value="Unassembled WGS sequence"/>
</dbReference>
<accession>A0A5M9K647</accession>
<protein>
    <submittedName>
        <fullName evidence="1">Uncharacterized protein</fullName>
    </submittedName>
</protein>
<organism evidence="1 2">
    <name type="scientific">Monilinia fructicola</name>
    <name type="common">Brown rot fungus</name>
    <name type="synonym">Ciboria fructicola</name>
    <dbReference type="NCBI Taxonomy" id="38448"/>
    <lineage>
        <taxon>Eukaryota</taxon>
        <taxon>Fungi</taxon>
        <taxon>Dikarya</taxon>
        <taxon>Ascomycota</taxon>
        <taxon>Pezizomycotina</taxon>
        <taxon>Leotiomycetes</taxon>
        <taxon>Helotiales</taxon>
        <taxon>Sclerotiniaceae</taxon>
        <taxon>Monilinia</taxon>
    </lineage>
</organism>